<reference evidence="7" key="2">
    <citation type="submission" date="2015-01" db="EMBL/GenBank/DDBJ databases">
        <title>Evolutionary Origins and Diversification of the Mycorrhizal Mutualists.</title>
        <authorList>
            <consortium name="DOE Joint Genome Institute"/>
            <consortium name="Mycorrhizal Genomics Consortium"/>
            <person name="Kohler A."/>
            <person name="Kuo A."/>
            <person name="Nagy L.G."/>
            <person name="Floudas D."/>
            <person name="Copeland A."/>
            <person name="Barry K.W."/>
            <person name="Cichocki N."/>
            <person name="Veneault-Fourrey C."/>
            <person name="LaButti K."/>
            <person name="Lindquist E.A."/>
            <person name="Lipzen A."/>
            <person name="Lundell T."/>
            <person name="Morin E."/>
            <person name="Murat C."/>
            <person name="Riley R."/>
            <person name="Ohm R."/>
            <person name="Sun H."/>
            <person name="Tunlid A."/>
            <person name="Henrissat B."/>
            <person name="Grigoriev I.V."/>
            <person name="Hibbett D.S."/>
            <person name="Martin F."/>
        </authorList>
    </citation>
    <scope>NUCLEOTIDE SEQUENCE [LARGE SCALE GENOMIC DNA]</scope>
    <source>
        <strain evidence="7">MAFF 305830</strain>
    </source>
</reference>
<dbReference type="GO" id="GO:0005635">
    <property type="term" value="C:nuclear envelope"/>
    <property type="evidence" value="ECO:0007669"/>
    <property type="project" value="TreeGrafter"/>
</dbReference>
<dbReference type="AlphaFoldDB" id="A0A0C3A8Q8"/>
<dbReference type="PROSITE" id="PS50166">
    <property type="entry name" value="IMPORTIN_B_NT"/>
    <property type="match status" value="1"/>
</dbReference>
<dbReference type="SUPFAM" id="SSF48371">
    <property type="entry name" value="ARM repeat"/>
    <property type="match status" value="1"/>
</dbReference>
<comment type="similarity">
    <text evidence="2">Belongs to the importin beta family.</text>
</comment>
<dbReference type="InterPro" id="IPR058669">
    <property type="entry name" value="TPR_IPO7/11-like"/>
</dbReference>
<evidence type="ECO:0000256" key="1">
    <source>
        <dbReference type="ARBA" id="ARBA00004123"/>
    </source>
</evidence>
<dbReference type="Gene3D" id="1.25.10.10">
    <property type="entry name" value="Leucine-rich Repeat Variant"/>
    <property type="match status" value="1"/>
</dbReference>
<sequence>MQAIPDPPSLQQVFQVITDAASQNFVVAQAASTTLDSYKGTPGFYQSVQLVALERNLPLDVRKMAIFQFKNGVPGQWRRGQLYPESIKQNIRARMFGFFDEPDDIIAQTNAIAVAKICRIDYPRYWPDLGTQLLEVITTNSQAVYASADPNPNSCLALRRSLTVLNQVMKELSSGKVPTLTAGFQVLIQQLHEPLLALFNKASEVFANGLTLENLACDDKLNHIRISHLSFKCLVKGVTFLWQRSRVKGFEGSEAVRAFFEVAVDRFFNFSNLRIGLFQQNINPNLINSPTQSHLARHVRTYGKYFRKTQVFSVARFVKLPKCQELVFYYWDKVVQVSNLPTAAIQDSDQVIYPIRFITQALSIFKDSVAQWSPSRQSDDSAILNKGFVEEAVQLIITRLLLLDEEDLEKWSEDPEEWINIEESDSDAWEFGVRPCAERVLMTLSNQYGDYVTPLISSYLGQVVANPATDFPSILRKEALYCAVGRCAHRLRDITGFDGWISQSLTAEALDPNPNYRIVKRRIAWLFGRWFAEGNATDSRAKVYEVLVHLIQTEEGSDAVVRLTAATALKDCVNSVSFDGPTFFPYMPIAVPALLNLLGSAESQDAKKRVLRSLNVIIEAAREQIVPLLGDIINAITVLWQQPDADIPLRAEMMTTVSNLVRSSKEHSAPMSPVAAILIRECFSPGLDVQMDEDAIELWLIVLRNSLRNLNPAVPDLFELLPSAIGLLGSNLDLLGPICQIMESYILLDCPRVLQMQALPLHKAFLEVYQRALLTNIKDMLSVANLMVQLAPSSLWAEAMHTSQFFAKLLASLIEDKSKNDNTLVLVEVINLFARMILQDSAVFVQLVVLSSDVLGKPADYLMNGFLDQWWAKFDNIVDAPRRKLVALATAELLATGNSEIIDRISSSEAFNIWLDVLGELKEAMSQRPGDDEQECVVPPVIIRCEV</sequence>
<dbReference type="Pfam" id="PF03810">
    <property type="entry name" value="IBN_N"/>
    <property type="match status" value="1"/>
</dbReference>
<evidence type="ECO:0000259" key="5">
    <source>
        <dbReference type="PROSITE" id="PS50166"/>
    </source>
</evidence>
<evidence type="ECO:0000256" key="2">
    <source>
        <dbReference type="ARBA" id="ARBA00007991"/>
    </source>
</evidence>
<dbReference type="STRING" id="933852.A0A0C3A8Q8"/>
<evidence type="ECO:0000256" key="4">
    <source>
        <dbReference type="ARBA" id="ARBA00023242"/>
    </source>
</evidence>
<keyword evidence="3" id="KW-0813">Transport</keyword>
<dbReference type="InterPro" id="IPR016024">
    <property type="entry name" value="ARM-type_fold"/>
</dbReference>
<dbReference type="Proteomes" id="UP000054097">
    <property type="component" value="Unassembled WGS sequence"/>
</dbReference>
<evidence type="ECO:0000256" key="3">
    <source>
        <dbReference type="ARBA" id="ARBA00022448"/>
    </source>
</evidence>
<dbReference type="GO" id="GO:0006606">
    <property type="term" value="P:protein import into nucleus"/>
    <property type="evidence" value="ECO:0007669"/>
    <property type="project" value="TreeGrafter"/>
</dbReference>
<dbReference type="InterPro" id="IPR001494">
    <property type="entry name" value="Importin-beta_N"/>
</dbReference>
<evidence type="ECO:0000313" key="7">
    <source>
        <dbReference type="Proteomes" id="UP000054097"/>
    </source>
</evidence>
<reference evidence="6 7" key="1">
    <citation type="submission" date="2014-04" db="EMBL/GenBank/DDBJ databases">
        <authorList>
            <consortium name="DOE Joint Genome Institute"/>
            <person name="Kuo A."/>
            <person name="Zuccaro A."/>
            <person name="Kohler A."/>
            <person name="Nagy L.G."/>
            <person name="Floudas D."/>
            <person name="Copeland A."/>
            <person name="Barry K.W."/>
            <person name="Cichocki N."/>
            <person name="Veneault-Fourrey C."/>
            <person name="LaButti K."/>
            <person name="Lindquist E.A."/>
            <person name="Lipzen A."/>
            <person name="Lundell T."/>
            <person name="Morin E."/>
            <person name="Murat C."/>
            <person name="Sun H."/>
            <person name="Tunlid A."/>
            <person name="Henrissat B."/>
            <person name="Grigoriev I.V."/>
            <person name="Hibbett D.S."/>
            <person name="Martin F."/>
            <person name="Nordberg H.P."/>
            <person name="Cantor M.N."/>
            <person name="Hua S.X."/>
        </authorList>
    </citation>
    <scope>NUCLEOTIDE SEQUENCE [LARGE SCALE GENOMIC DNA]</scope>
    <source>
        <strain evidence="6 7">MAFF 305830</strain>
    </source>
</reference>
<dbReference type="PANTHER" id="PTHR10997">
    <property type="entry name" value="IMPORTIN-7, 8, 11"/>
    <property type="match status" value="1"/>
</dbReference>
<dbReference type="HOGENOM" id="CLU_003886_2_0_1"/>
<gene>
    <name evidence="6" type="ORF">M408DRAFT_81094</name>
</gene>
<dbReference type="OrthoDB" id="361693at2759"/>
<feature type="domain" description="Importin N-terminal" evidence="5">
    <location>
        <begin position="31"/>
        <end position="101"/>
    </location>
</feature>
<name>A0A0C3A8Q8_SERVB</name>
<dbReference type="PANTHER" id="PTHR10997:SF7">
    <property type="entry name" value="IMPORTIN-11"/>
    <property type="match status" value="1"/>
</dbReference>
<proteinExistence type="inferred from homology"/>
<dbReference type="GO" id="GO:0031267">
    <property type="term" value="F:small GTPase binding"/>
    <property type="evidence" value="ECO:0007669"/>
    <property type="project" value="InterPro"/>
</dbReference>
<dbReference type="EMBL" id="KN824396">
    <property type="protein sequence ID" value="KIM21025.1"/>
    <property type="molecule type" value="Genomic_DNA"/>
</dbReference>
<organism evidence="6 7">
    <name type="scientific">Serendipita vermifera MAFF 305830</name>
    <dbReference type="NCBI Taxonomy" id="933852"/>
    <lineage>
        <taxon>Eukaryota</taxon>
        <taxon>Fungi</taxon>
        <taxon>Dikarya</taxon>
        <taxon>Basidiomycota</taxon>
        <taxon>Agaricomycotina</taxon>
        <taxon>Agaricomycetes</taxon>
        <taxon>Sebacinales</taxon>
        <taxon>Serendipitaceae</taxon>
        <taxon>Serendipita</taxon>
    </lineage>
</organism>
<dbReference type="InterPro" id="IPR011989">
    <property type="entry name" value="ARM-like"/>
</dbReference>
<dbReference type="GO" id="GO:0005829">
    <property type="term" value="C:cytosol"/>
    <property type="evidence" value="ECO:0007669"/>
    <property type="project" value="TreeGrafter"/>
</dbReference>
<dbReference type="Pfam" id="PF25758">
    <property type="entry name" value="TPR_IPO11"/>
    <property type="match status" value="1"/>
</dbReference>
<protein>
    <recommendedName>
        <fullName evidence="5">Importin N-terminal domain-containing protein</fullName>
    </recommendedName>
</protein>
<keyword evidence="7" id="KW-1185">Reference proteome</keyword>
<accession>A0A0C3A8Q8</accession>
<keyword evidence="4" id="KW-0539">Nucleus</keyword>
<comment type="subcellular location">
    <subcellularLocation>
        <location evidence="1">Nucleus</location>
    </subcellularLocation>
</comment>
<evidence type="ECO:0000313" key="6">
    <source>
        <dbReference type="EMBL" id="KIM21025.1"/>
    </source>
</evidence>